<feature type="transmembrane region" description="Helical" evidence="13">
    <location>
        <begin position="99"/>
        <end position="120"/>
    </location>
</feature>
<name>A0A8J8SJD5_9FIRM</name>
<dbReference type="GO" id="GO:0015297">
    <property type="term" value="F:antiporter activity"/>
    <property type="evidence" value="ECO:0007669"/>
    <property type="project" value="UniProtKB-KW"/>
</dbReference>
<evidence type="ECO:0000256" key="4">
    <source>
        <dbReference type="ARBA" id="ARBA00020268"/>
    </source>
</evidence>
<evidence type="ECO:0000313" key="14">
    <source>
        <dbReference type="EMBL" id="QUI25409.1"/>
    </source>
</evidence>
<dbReference type="PANTHER" id="PTHR43298:SF2">
    <property type="entry name" value="FMN_FAD EXPORTER YEEO-RELATED"/>
    <property type="match status" value="1"/>
</dbReference>
<evidence type="ECO:0000256" key="6">
    <source>
        <dbReference type="ARBA" id="ARBA00022449"/>
    </source>
</evidence>
<dbReference type="InterPro" id="IPR002528">
    <property type="entry name" value="MATE_fam"/>
</dbReference>
<evidence type="ECO:0000256" key="8">
    <source>
        <dbReference type="ARBA" id="ARBA00022692"/>
    </source>
</evidence>
<evidence type="ECO:0000256" key="11">
    <source>
        <dbReference type="ARBA" id="ARBA00023136"/>
    </source>
</evidence>
<keyword evidence="10" id="KW-0406">Ion transport</keyword>
<dbReference type="NCBIfam" id="TIGR00797">
    <property type="entry name" value="matE"/>
    <property type="match status" value="1"/>
</dbReference>
<evidence type="ECO:0000256" key="12">
    <source>
        <dbReference type="ARBA" id="ARBA00031636"/>
    </source>
</evidence>
<feature type="transmembrane region" description="Helical" evidence="13">
    <location>
        <begin position="193"/>
        <end position="215"/>
    </location>
</feature>
<evidence type="ECO:0000256" key="1">
    <source>
        <dbReference type="ARBA" id="ARBA00003408"/>
    </source>
</evidence>
<dbReference type="Pfam" id="PF01554">
    <property type="entry name" value="MatE"/>
    <property type="match status" value="2"/>
</dbReference>
<dbReference type="EMBL" id="CP058649">
    <property type="protein sequence ID" value="QUI25409.1"/>
    <property type="molecule type" value="Genomic_DNA"/>
</dbReference>
<feature type="transmembrane region" description="Helical" evidence="13">
    <location>
        <begin position="383"/>
        <end position="407"/>
    </location>
</feature>
<evidence type="ECO:0000313" key="15">
    <source>
        <dbReference type="Proteomes" id="UP000683246"/>
    </source>
</evidence>
<evidence type="ECO:0000256" key="13">
    <source>
        <dbReference type="SAM" id="Phobius"/>
    </source>
</evidence>
<evidence type="ECO:0000256" key="2">
    <source>
        <dbReference type="ARBA" id="ARBA00004651"/>
    </source>
</evidence>
<gene>
    <name evidence="14" type="ORF">HZI73_25300</name>
</gene>
<dbReference type="GO" id="GO:0006811">
    <property type="term" value="P:monoatomic ion transport"/>
    <property type="evidence" value="ECO:0007669"/>
    <property type="project" value="UniProtKB-KW"/>
</dbReference>
<keyword evidence="11 13" id="KW-0472">Membrane</keyword>
<feature type="transmembrane region" description="Helical" evidence="13">
    <location>
        <begin position="15"/>
        <end position="39"/>
    </location>
</feature>
<comment type="similarity">
    <text evidence="3">Belongs to the multi antimicrobial extrusion (MATE) (TC 2.A.66.1) family.</text>
</comment>
<feature type="transmembrane region" description="Helical" evidence="13">
    <location>
        <begin position="59"/>
        <end position="78"/>
    </location>
</feature>
<proteinExistence type="inferred from homology"/>
<sequence length="445" mass="49094">MMNNKITEGTIWKQAILFFIPILFGTFFQHLYTIVDAVIVGRGLGTAELAAVGGSAAKYIAMITNFFIGISIGVTAYASRSYGEKNFKKLKAIIFNGTLLFVCLGLIFSIIGIVFSFEFLNLMGTPKDNIDLSNTYLKTYLYGILFCVIYNLFTGILRAMGDSKRPLYILMFCSILNIILDLLLALVLGLGVFGVAIATVFSQGVSAVLLFILLLRSLENTEHYKLSVDFPLMKDVAILGIPAGIQSILASFSNMAVQSTVNTFSTMTVAAWSAYIKLDGIVDAFISALSGSVITFVGQNLGAGKIDRVKKSVKQITIIGYMMMPIIIAVFILNRFTLLSMFTTDQEVVATSANILLFVIPMYIVTIPQYLLSQAVRGLGKSIMPMLLGLFGSVGLRLLWIFVIFPYNPTIEFLGLSYPVISFIMSILFFAYYRIVVNRLEYNKP</sequence>
<keyword evidence="6" id="KW-0050">Antiport</keyword>
<feature type="transmembrane region" description="Helical" evidence="13">
    <location>
        <begin position="275"/>
        <end position="297"/>
    </location>
</feature>
<feature type="transmembrane region" description="Helical" evidence="13">
    <location>
        <begin position="140"/>
        <end position="160"/>
    </location>
</feature>
<dbReference type="KEGG" id="vpy:HZI73_25300"/>
<feature type="transmembrane region" description="Helical" evidence="13">
    <location>
        <begin position="318"/>
        <end position="336"/>
    </location>
</feature>
<feature type="transmembrane region" description="Helical" evidence="13">
    <location>
        <begin position="236"/>
        <end position="255"/>
    </location>
</feature>
<feature type="transmembrane region" description="Helical" evidence="13">
    <location>
        <begin position="348"/>
        <end position="371"/>
    </location>
</feature>
<dbReference type="RefSeq" id="WP_212696114.1">
    <property type="nucleotide sequence ID" value="NZ_CP058649.1"/>
</dbReference>
<evidence type="ECO:0000256" key="9">
    <source>
        <dbReference type="ARBA" id="ARBA00022989"/>
    </source>
</evidence>
<organism evidence="14 15">
    <name type="scientific">Vallitalea pronyensis</name>
    <dbReference type="NCBI Taxonomy" id="1348613"/>
    <lineage>
        <taxon>Bacteria</taxon>
        <taxon>Bacillati</taxon>
        <taxon>Bacillota</taxon>
        <taxon>Clostridia</taxon>
        <taxon>Lachnospirales</taxon>
        <taxon>Vallitaleaceae</taxon>
        <taxon>Vallitalea</taxon>
    </lineage>
</organism>
<evidence type="ECO:0000256" key="10">
    <source>
        <dbReference type="ARBA" id="ARBA00023065"/>
    </source>
</evidence>
<dbReference type="InterPro" id="IPR048279">
    <property type="entry name" value="MdtK-like"/>
</dbReference>
<comment type="function">
    <text evidence="1">Multidrug efflux pump.</text>
</comment>
<comment type="subcellular location">
    <subcellularLocation>
        <location evidence="2">Cell membrane</location>
        <topology evidence="2">Multi-pass membrane protein</topology>
    </subcellularLocation>
</comment>
<dbReference type="PANTHER" id="PTHR43298">
    <property type="entry name" value="MULTIDRUG RESISTANCE PROTEIN NORM-RELATED"/>
    <property type="match status" value="1"/>
</dbReference>
<dbReference type="GO" id="GO:0042910">
    <property type="term" value="F:xenobiotic transmembrane transporter activity"/>
    <property type="evidence" value="ECO:0007669"/>
    <property type="project" value="InterPro"/>
</dbReference>
<dbReference type="AlphaFoldDB" id="A0A8J8SJD5"/>
<feature type="transmembrane region" description="Helical" evidence="13">
    <location>
        <begin position="413"/>
        <end position="435"/>
    </location>
</feature>
<keyword evidence="5" id="KW-0813">Transport</keyword>
<dbReference type="GO" id="GO:0005886">
    <property type="term" value="C:plasma membrane"/>
    <property type="evidence" value="ECO:0007669"/>
    <property type="project" value="UniProtKB-SubCell"/>
</dbReference>
<dbReference type="Proteomes" id="UP000683246">
    <property type="component" value="Chromosome"/>
</dbReference>
<evidence type="ECO:0000256" key="3">
    <source>
        <dbReference type="ARBA" id="ARBA00010199"/>
    </source>
</evidence>
<keyword evidence="7" id="KW-1003">Cell membrane</keyword>
<accession>A0A8J8SJD5</accession>
<keyword evidence="9 13" id="KW-1133">Transmembrane helix</keyword>
<feature type="transmembrane region" description="Helical" evidence="13">
    <location>
        <begin position="167"/>
        <end position="187"/>
    </location>
</feature>
<dbReference type="InterPro" id="IPR050222">
    <property type="entry name" value="MATE_MdtK"/>
</dbReference>
<keyword evidence="15" id="KW-1185">Reference proteome</keyword>
<protein>
    <recommendedName>
        <fullName evidence="4">Probable multidrug resistance protein NorM</fullName>
    </recommendedName>
    <alternativeName>
        <fullName evidence="12">Multidrug-efflux transporter</fullName>
    </alternativeName>
</protein>
<reference evidence="14" key="1">
    <citation type="submission" date="2020-07" db="EMBL/GenBank/DDBJ databases">
        <title>Vallitalea pronyensis genome.</title>
        <authorList>
            <person name="Postec A."/>
        </authorList>
    </citation>
    <scope>NUCLEOTIDE SEQUENCE</scope>
    <source>
        <strain evidence="14">FatNI3</strain>
    </source>
</reference>
<dbReference type="PIRSF" id="PIRSF006603">
    <property type="entry name" value="DinF"/>
    <property type="match status" value="1"/>
</dbReference>
<keyword evidence="8 13" id="KW-0812">Transmembrane</keyword>
<evidence type="ECO:0000256" key="5">
    <source>
        <dbReference type="ARBA" id="ARBA00022448"/>
    </source>
</evidence>
<evidence type="ECO:0000256" key="7">
    <source>
        <dbReference type="ARBA" id="ARBA00022475"/>
    </source>
</evidence>